<organism evidence="2 3">
    <name type="scientific">Thalassotalea marina</name>
    <dbReference type="NCBI Taxonomy" id="1673741"/>
    <lineage>
        <taxon>Bacteria</taxon>
        <taxon>Pseudomonadati</taxon>
        <taxon>Pseudomonadota</taxon>
        <taxon>Gammaproteobacteria</taxon>
        <taxon>Alteromonadales</taxon>
        <taxon>Colwelliaceae</taxon>
        <taxon>Thalassotalea</taxon>
    </lineage>
</organism>
<comment type="caution">
    <text evidence="2">The sequence shown here is derived from an EMBL/GenBank/DDBJ whole genome shotgun (WGS) entry which is preliminary data.</text>
</comment>
<proteinExistence type="predicted"/>
<keyword evidence="1" id="KW-0812">Transmembrane</keyword>
<protein>
    <submittedName>
        <fullName evidence="2">Uncharacterized protein</fullName>
    </submittedName>
</protein>
<accession>A0A919EH90</accession>
<evidence type="ECO:0000256" key="1">
    <source>
        <dbReference type="SAM" id="Phobius"/>
    </source>
</evidence>
<reference evidence="2" key="2">
    <citation type="submission" date="2020-09" db="EMBL/GenBank/DDBJ databases">
        <authorList>
            <person name="Sun Q."/>
            <person name="Kim S."/>
        </authorList>
    </citation>
    <scope>NUCLEOTIDE SEQUENCE</scope>
    <source>
        <strain evidence="2">KCTC 42731</strain>
    </source>
</reference>
<dbReference type="AlphaFoldDB" id="A0A919EH90"/>
<reference evidence="2" key="1">
    <citation type="journal article" date="2014" name="Int. J. Syst. Evol. Microbiol.">
        <title>Complete genome sequence of Corynebacterium casei LMG S-19264T (=DSM 44701T), isolated from a smear-ripened cheese.</title>
        <authorList>
            <consortium name="US DOE Joint Genome Institute (JGI-PGF)"/>
            <person name="Walter F."/>
            <person name="Albersmeier A."/>
            <person name="Kalinowski J."/>
            <person name="Ruckert C."/>
        </authorList>
    </citation>
    <scope>NUCLEOTIDE SEQUENCE</scope>
    <source>
        <strain evidence="2">KCTC 42731</strain>
    </source>
</reference>
<evidence type="ECO:0000313" key="3">
    <source>
        <dbReference type="Proteomes" id="UP000623842"/>
    </source>
</evidence>
<feature type="transmembrane region" description="Helical" evidence="1">
    <location>
        <begin position="53"/>
        <end position="73"/>
    </location>
</feature>
<gene>
    <name evidence="2" type="ORF">GCM10017161_01480</name>
</gene>
<feature type="transmembrane region" description="Helical" evidence="1">
    <location>
        <begin position="103"/>
        <end position="123"/>
    </location>
</feature>
<dbReference type="Proteomes" id="UP000623842">
    <property type="component" value="Unassembled WGS sequence"/>
</dbReference>
<keyword evidence="1" id="KW-0472">Membrane</keyword>
<dbReference type="EMBL" id="BNCK01000001">
    <property type="protein sequence ID" value="GHF78144.1"/>
    <property type="molecule type" value="Genomic_DNA"/>
</dbReference>
<name>A0A919EH90_9GAMM</name>
<dbReference type="RefSeq" id="WP_189766809.1">
    <property type="nucleotide sequence ID" value="NZ_BNCK01000001.1"/>
</dbReference>
<evidence type="ECO:0000313" key="2">
    <source>
        <dbReference type="EMBL" id="GHF78144.1"/>
    </source>
</evidence>
<sequence>MAVDKRIKKHGFSFIEATGLMVGLVILWFVSFLFFVCLYLSHSMFSTESGSSLFQRAGGLVVVLAVFIEYGVLNLINRWLDKNNNCASGKTYRKVSFVMHARLSCKMAIFITVIAGTIIWAYGDLVYLKYF</sequence>
<keyword evidence="3" id="KW-1185">Reference proteome</keyword>
<feature type="transmembrane region" description="Helical" evidence="1">
    <location>
        <begin position="20"/>
        <end position="41"/>
    </location>
</feature>
<keyword evidence="1" id="KW-1133">Transmembrane helix</keyword>